<gene>
    <name evidence="1" type="ORF">TM35_000231030</name>
</gene>
<organism evidence="1 2">
    <name type="scientific">Trypanosoma theileri</name>
    <dbReference type="NCBI Taxonomy" id="67003"/>
    <lineage>
        <taxon>Eukaryota</taxon>
        <taxon>Discoba</taxon>
        <taxon>Euglenozoa</taxon>
        <taxon>Kinetoplastea</taxon>
        <taxon>Metakinetoplastina</taxon>
        <taxon>Trypanosomatida</taxon>
        <taxon>Trypanosomatidae</taxon>
        <taxon>Trypanosoma</taxon>
    </lineage>
</organism>
<dbReference type="RefSeq" id="XP_028881198.1">
    <property type="nucleotide sequence ID" value="XM_029027343.1"/>
</dbReference>
<evidence type="ECO:0000313" key="1">
    <source>
        <dbReference type="EMBL" id="ORC87132.1"/>
    </source>
</evidence>
<comment type="caution">
    <text evidence="1">The sequence shown here is derived from an EMBL/GenBank/DDBJ whole genome shotgun (WGS) entry which is preliminary data.</text>
</comment>
<dbReference type="AlphaFoldDB" id="A0A1X0NQZ3"/>
<accession>A0A1X0NQZ3</accession>
<name>A0A1X0NQZ3_9TRYP</name>
<sequence>MSTGTVSKNTVTLSVHAYCKFAHGSKPFAVMRAIALSSFIGFPRARQNVSNCPGNESLCCHIDGVPHLARVGVCYPRIFFPNGRCRRFAVPKRNATGEQCGTPGHSIKRCRTHSKMQTGPCGPSKQTVGDPVNRGCASPHSPTAGGCPSKVF</sequence>
<dbReference type="VEuPathDB" id="TriTrypDB:TM35_000231030"/>
<reference evidence="1 2" key="1">
    <citation type="submission" date="2017-03" db="EMBL/GenBank/DDBJ databases">
        <title>An alternative strategy for trypanosome survival in the mammalian bloodstream revealed through genome and transcriptome analysis of the ubiquitous bovine parasite Trypanosoma (Megatrypanum) theileri.</title>
        <authorList>
            <person name="Kelly S."/>
            <person name="Ivens A."/>
            <person name="Mott A."/>
            <person name="O'Neill E."/>
            <person name="Emms D."/>
            <person name="Macleod O."/>
            <person name="Voorheis P."/>
            <person name="Matthews J."/>
            <person name="Matthews K."/>
            <person name="Carrington M."/>
        </authorList>
    </citation>
    <scope>NUCLEOTIDE SEQUENCE [LARGE SCALE GENOMIC DNA]</scope>
    <source>
        <strain evidence="1">Edinburgh</strain>
    </source>
</reference>
<evidence type="ECO:0000313" key="2">
    <source>
        <dbReference type="Proteomes" id="UP000192257"/>
    </source>
</evidence>
<dbReference type="Proteomes" id="UP000192257">
    <property type="component" value="Unassembled WGS sequence"/>
</dbReference>
<keyword evidence="2" id="KW-1185">Reference proteome</keyword>
<dbReference type="EMBL" id="NBCO01000023">
    <property type="protein sequence ID" value="ORC87132.1"/>
    <property type="molecule type" value="Genomic_DNA"/>
</dbReference>
<proteinExistence type="predicted"/>
<dbReference type="GeneID" id="39987123"/>
<protein>
    <submittedName>
        <fullName evidence="1">Uncharacterized protein</fullName>
    </submittedName>
</protein>